<dbReference type="GO" id="GO:0005743">
    <property type="term" value="C:mitochondrial inner membrane"/>
    <property type="evidence" value="ECO:0007669"/>
    <property type="project" value="UniProtKB-SubCell"/>
</dbReference>
<evidence type="ECO:0000256" key="6">
    <source>
        <dbReference type="ARBA" id="ARBA00022982"/>
    </source>
</evidence>
<dbReference type="GO" id="GO:0022904">
    <property type="term" value="P:respiratory electron transport chain"/>
    <property type="evidence" value="ECO:0007669"/>
    <property type="project" value="InterPro"/>
</dbReference>
<name>A0A8H7W1W7_9HELO</name>
<evidence type="ECO:0008006" key="12">
    <source>
        <dbReference type="Google" id="ProtNLM"/>
    </source>
</evidence>
<keyword evidence="11" id="KW-1185">Reference proteome</keyword>
<evidence type="ECO:0000256" key="7">
    <source>
        <dbReference type="ARBA" id="ARBA00023128"/>
    </source>
</evidence>
<evidence type="ECO:0000256" key="2">
    <source>
        <dbReference type="ARBA" id="ARBA00010261"/>
    </source>
</evidence>
<dbReference type="Pfam" id="PF04716">
    <property type="entry name" value="ETC_C1_NDUFA5"/>
    <property type="match status" value="1"/>
</dbReference>
<feature type="region of interest" description="Disordered" evidence="9">
    <location>
        <begin position="142"/>
        <end position="187"/>
    </location>
</feature>
<evidence type="ECO:0000256" key="1">
    <source>
        <dbReference type="ARBA" id="ARBA00004443"/>
    </source>
</evidence>
<keyword evidence="3" id="KW-0813">Transport</keyword>
<evidence type="ECO:0000256" key="3">
    <source>
        <dbReference type="ARBA" id="ARBA00022448"/>
    </source>
</evidence>
<evidence type="ECO:0000256" key="8">
    <source>
        <dbReference type="ARBA" id="ARBA00023136"/>
    </source>
</evidence>
<keyword evidence="5" id="KW-0999">Mitochondrion inner membrane</keyword>
<keyword evidence="7" id="KW-0496">Mitochondrion</keyword>
<dbReference type="AlphaFoldDB" id="A0A8H7W1W7"/>
<dbReference type="OrthoDB" id="286811at2759"/>
<dbReference type="Proteomes" id="UP000664132">
    <property type="component" value="Unassembled WGS sequence"/>
</dbReference>
<organism evidence="10 11">
    <name type="scientific">Cadophora malorum</name>
    <dbReference type="NCBI Taxonomy" id="108018"/>
    <lineage>
        <taxon>Eukaryota</taxon>
        <taxon>Fungi</taxon>
        <taxon>Dikarya</taxon>
        <taxon>Ascomycota</taxon>
        <taxon>Pezizomycotina</taxon>
        <taxon>Leotiomycetes</taxon>
        <taxon>Helotiales</taxon>
        <taxon>Ploettnerulaceae</taxon>
        <taxon>Cadophora</taxon>
    </lineage>
</organism>
<reference evidence="10" key="1">
    <citation type="submission" date="2021-02" db="EMBL/GenBank/DDBJ databases">
        <title>Genome sequence Cadophora malorum strain M34.</title>
        <authorList>
            <person name="Stefanovic E."/>
            <person name="Vu D."/>
            <person name="Scully C."/>
            <person name="Dijksterhuis J."/>
            <person name="Roader J."/>
            <person name="Houbraken J."/>
        </authorList>
    </citation>
    <scope>NUCLEOTIDE SEQUENCE</scope>
    <source>
        <strain evidence="10">M34</strain>
    </source>
</reference>
<evidence type="ECO:0000256" key="5">
    <source>
        <dbReference type="ARBA" id="ARBA00022792"/>
    </source>
</evidence>
<feature type="compositionally biased region" description="Basic and acidic residues" evidence="9">
    <location>
        <begin position="155"/>
        <end position="180"/>
    </location>
</feature>
<evidence type="ECO:0000313" key="10">
    <source>
        <dbReference type="EMBL" id="KAG4414085.1"/>
    </source>
</evidence>
<proteinExistence type="inferred from homology"/>
<dbReference type="PANTHER" id="PTHR12653:SF0">
    <property type="entry name" value="NADH DEHYDROGENASE [UBIQUINONE] 1 ALPHA SUBCOMPLEX SUBUNIT 5"/>
    <property type="match status" value="1"/>
</dbReference>
<keyword evidence="8" id="KW-0472">Membrane</keyword>
<evidence type="ECO:0000313" key="11">
    <source>
        <dbReference type="Proteomes" id="UP000664132"/>
    </source>
</evidence>
<comment type="subcellular location">
    <subcellularLocation>
        <location evidence="1">Mitochondrion inner membrane</location>
        <topology evidence="1">Peripheral membrane protein</topology>
        <orientation evidence="1">Matrix side</orientation>
    </subcellularLocation>
</comment>
<keyword evidence="4" id="KW-0679">Respiratory chain</keyword>
<dbReference type="InterPro" id="IPR006806">
    <property type="entry name" value="NDUFA5"/>
</dbReference>
<comment type="similarity">
    <text evidence="2">Belongs to the complex I NDUFA5 subunit family.</text>
</comment>
<evidence type="ECO:0000256" key="9">
    <source>
        <dbReference type="SAM" id="MobiDB-lite"/>
    </source>
</evidence>
<keyword evidence="6" id="KW-0249">Electron transport</keyword>
<protein>
    <recommendedName>
        <fullName evidence="12">NADH-ubiquinone oxidoreductase 29.9 kDa subunit</fullName>
    </recommendedName>
</protein>
<comment type="caution">
    <text evidence="10">The sequence shown here is derived from an EMBL/GenBank/DDBJ whole genome shotgun (WGS) entry which is preliminary data.</text>
</comment>
<dbReference type="EMBL" id="JAFJYH010000282">
    <property type="protein sequence ID" value="KAG4414085.1"/>
    <property type="molecule type" value="Genomic_DNA"/>
</dbReference>
<accession>A0A8H7W1W7</accession>
<sequence>MRRSLRQLAAVKPSRFLEAGSPTGLTGLFTHNAPRSTLLYLYSSTLEKLKAFPESSLYRQSTEALTKHRMAIVSAVEPEGYKAWAEKARQTIKEHPEVFNTAEGSVAHDEGRHVKEVIGGAQFVTSKPENGHDELLTEWDGEKDEGPQLEGSRTAAERKGQSEWSKERPGSDVKTVKWDPEPPLTSEQVSEIENKIGAGLIEEVIQVAEGELKLVDVLAKSKVWEDLEEKPVEGQWEYFKRSGVLQNP</sequence>
<dbReference type="PANTHER" id="PTHR12653">
    <property type="entry name" value="NADH-UBIQUINONE OXIDOREDUCTASE 13 KD-B SUBUNIT"/>
    <property type="match status" value="1"/>
</dbReference>
<gene>
    <name evidence="10" type="ORF">IFR04_012786</name>
</gene>
<evidence type="ECO:0000256" key="4">
    <source>
        <dbReference type="ARBA" id="ARBA00022660"/>
    </source>
</evidence>